<dbReference type="Proteomes" id="UP000485058">
    <property type="component" value="Unassembled WGS sequence"/>
</dbReference>
<accession>A0A6A0AF41</accession>
<evidence type="ECO:0000313" key="1">
    <source>
        <dbReference type="EMBL" id="GFH30674.1"/>
    </source>
</evidence>
<sequence>MCVAEVKGMKAEPSCLALLHSLGSGTMLLMGDEAGALSAFDLRMFGPSTLPV</sequence>
<feature type="non-terminal residue" evidence="1">
    <location>
        <position position="52"/>
    </location>
</feature>
<reference evidence="1 2" key="1">
    <citation type="submission" date="2020-02" db="EMBL/GenBank/DDBJ databases">
        <title>Draft genome sequence of Haematococcus lacustris strain NIES-144.</title>
        <authorList>
            <person name="Morimoto D."/>
            <person name="Nakagawa S."/>
            <person name="Yoshida T."/>
            <person name="Sawayama S."/>
        </authorList>
    </citation>
    <scope>NUCLEOTIDE SEQUENCE [LARGE SCALE GENOMIC DNA]</scope>
    <source>
        <strain evidence="1 2">NIES-144</strain>
    </source>
</reference>
<evidence type="ECO:0000313" key="2">
    <source>
        <dbReference type="Proteomes" id="UP000485058"/>
    </source>
</evidence>
<dbReference type="AlphaFoldDB" id="A0A6A0AF41"/>
<dbReference type="EMBL" id="BLLF01005057">
    <property type="protein sequence ID" value="GFH30674.1"/>
    <property type="molecule type" value="Genomic_DNA"/>
</dbReference>
<gene>
    <name evidence="1" type="ORF">HaLaN_29564</name>
</gene>
<protein>
    <submittedName>
        <fullName evidence="1">Uncharacterized protein</fullName>
    </submittedName>
</protein>
<comment type="caution">
    <text evidence="1">The sequence shown here is derived from an EMBL/GenBank/DDBJ whole genome shotgun (WGS) entry which is preliminary data.</text>
</comment>
<organism evidence="1 2">
    <name type="scientific">Haematococcus lacustris</name>
    <name type="common">Green alga</name>
    <name type="synonym">Haematococcus pluvialis</name>
    <dbReference type="NCBI Taxonomy" id="44745"/>
    <lineage>
        <taxon>Eukaryota</taxon>
        <taxon>Viridiplantae</taxon>
        <taxon>Chlorophyta</taxon>
        <taxon>core chlorophytes</taxon>
        <taxon>Chlorophyceae</taxon>
        <taxon>CS clade</taxon>
        <taxon>Chlamydomonadales</taxon>
        <taxon>Haematococcaceae</taxon>
        <taxon>Haematococcus</taxon>
    </lineage>
</organism>
<feature type="non-terminal residue" evidence="1">
    <location>
        <position position="1"/>
    </location>
</feature>
<keyword evidence="2" id="KW-1185">Reference proteome</keyword>
<name>A0A6A0AF41_HAELA</name>
<proteinExistence type="predicted"/>